<evidence type="ECO:0000313" key="2">
    <source>
        <dbReference type="Proteomes" id="UP001566204"/>
    </source>
</evidence>
<sequence>MKSIEKSILLKGTVEQVWQVLVDFESYPTWSPTVKYFAQKPVVGQRCKVMLEQPNGFKITMNPRILRMDTGVELRWKGNLLVPGIFDGEHYFLLEKVGTDQVRLTQGELFSGILIPFCTKLLLETAHGFELFNLAIKRRVENENGFSTVQC</sequence>
<dbReference type="Gene3D" id="3.30.530.20">
    <property type="match status" value="1"/>
</dbReference>
<dbReference type="SUPFAM" id="SSF55961">
    <property type="entry name" value="Bet v1-like"/>
    <property type="match status" value="1"/>
</dbReference>
<comment type="caution">
    <text evidence="1">The sequence shown here is derived from an EMBL/GenBank/DDBJ whole genome shotgun (WGS) entry which is preliminary data.</text>
</comment>
<gene>
    <name evidence="1" type="ORF">ABTW24_01295</name>
</gene>
<dbReference type="PANTHER" id="PTHR36166:SF1">
    <property type="entry name" value="SRPBCC DOMAIN-CONTAINING PROTEIN"/>
    <property type="match status" value="1"/>
</dbReference>
<dbReference type="EMBL" id="JBEOQB010000001">
    <property type="protein sequence ID" value="MEZ0450229.1"/>
    <property type="molecule type" value="Genomic_DNA"/>
</dbReference>
<reference evidence="1 2" key="1">
    <citation type="submission" date="2024-06" db="EMBL/GenBank/DDBJ databases">
        <title>Soil Sphingobacterium thalpophilum.</title>
        <authorList>
            <person name="Yang J."/>
            <person name="Li J."/>
        </authorList>
    </citation>
    <scope>NUCLEOTIDE SEQUENCE [LARGE SCALE GENOMIC DNA]</scope>
    <source>
        <strain evidence="1 2">22g91tb</strain>
    </source>
</reference>
<dbReference type="Proteomes" id="UP001566204">
    <property type="component" value="Unassembled WGS sequence"/>
</dbReference>
<proteinExistence type="predicted"/>
<dbReference type="PANTHER" id="PTHR36166">
    <property type="entry name" value="CHROMOSOME 9, WHOLE GENOME SHOTGUN SEQUENCE"/>
    <property type="match status" value="1"/>
</dbReference>
<dbReference type="RefSeq" id="WP_265712861.1">
    <property type="nucleotide sequence ID" value="NZ_CP141191.1"/>
</dbReference>
<dbReference type="CDD" id="cd07822">
    <property type="entry name" value="SRPBCC_4"/>
    <property type="match status" value="1"/>
</dbReference>
<keyword evidence="2" id="KW-1185">Reference proteome</keyword>
<dbReference type="InterPro" id="IPR019587">
    <property type="entry name" value="Polyketide_cyclase/dehydratase"/>
</dbReference>
<dbReference type="Pfam" id="PF10604">
    <property type="entry name" value="Polyketide_cyc2"/>
    <property type="match status" value="1"/>
</dbReference>
<organism evidence="1 2">
    <name type="scientific">Sphingobacterium thalpophilum</name>
    <dbReference type="NCBI Taxonomy" id="259"/>
    <lineage>
        <taxon>Bacteria</taxon>
        <taxon>Pseudomonadati</taxon>
        <taxon>Bacteroidota</taxon>
        <taxon>Sphingobacteriia</taxon>
        <taxon>Sphingobacteriales</taxon>
        <taxon>Sphingobacteriaceae</taxon>
        <taxon>Sphingobacterium</taxon>
    </lineage>
</organism>
<accession>A0ABV4HA75</accession>
<name>A0ABV4HA75_9SPHI</name>
<dbReference type="InterPro" id="IPR023393">
    <property type="entry name" value="START-like_dom_sf"/>
</dbReference>
<evidence type="ECO:0000313" key="1">
    <source>
        <dbReference type="EMBL" id="MEZ0450229.1"/>
    </source>
</evidence>
<protein>
    <submittedName>
        <fullName evidence="1">SRPBCC domain-containing protein</fullName>
    </submittedName>
</protein>